<dbReference type="InterPro" id="IPR005952">
    <property type="entry name" value="Phosphogly_mut1"/>
</dbReference>
<dbReference type="PANTHER" id="PTHR11931">
    <property type="entry name" value="PHOSPHOGLYCERATE MUTASE"/>
    <property type="match status" value="1"/>
</dbReference>
<dbReference type="InterPro" id="IPR029033">
    <property type="entry name" value="His_PPase_superfam"/>
</dbReference>
<organism evidence="10 11">
    <name type="scientific">Prymnesium parvum</name>
    <name type="common">Toxic golden alga</name>
    <dbReference type="NCBI Taxonomy" id="97485"/>
    <lineage>
        <taxon>Eukaryota</taxon>
        <taxon>Haptista</taxon>
        <taxon>Haptophyta</taxon>
        <taxon>Prymnesiophyceae</taxon>
        <taxon>Prymnesiales</taxon>
        <taxon>Prymnesiaceae</taxon>
        <taxon>Prymnesium</taxon>
    </lineage>
</organism>
<comment type="caution">
    <text evidence="10">The sequence shown here is derived from an EMBL/GenBank/DDBJ whole genome shotgun (WGS) entry which is preliminary data.</text>
</comment>
<evidence type="ECO:0000256" key="4">
    <source>
        <dbReference type="ARBA" id="ARBA00023235"/>
    </source>
</evidence>
<evidence type="ECO:0000256" key="5">
    <source>
        <dbReference type="PIRSR" id="PIRSR613078-1"/>
    </source>
</evidence>
<dbReference type="SUPFAM" id="SSF53254">
    <property type="entry name" value="Phosphoglycerate mutase-like"/>
    <property type="match status" value="2"/>
</dbReference>
<dbReference type="FunFam" id="3.40.50.1240:FF:000003">
    <property type="entry name" value="2,3-bisphosphoglycerate-dependent phosphoglycerate mutase"/>
    <property type="match status" value="2"/>
</dbReference>
<keyword evidence="4 8" id="KW-0413">Isomerase</keyword>
<dbReference type="HAMAP" id="MF_01039">
    <property type="entry name" value="PGAM_GpmA"/>
    <property type="match status" value="2"/>
</dbReference>
<feature type="binding site" evidence="6">
    <location>
        <begin position="44"/>
        <end position="51"/>
    </location>
    <ligand>
        <name>substrate</name>
    </ligand>
</feature>
<keyword evidence="11" id="KW-1185">Reference proteome</keyword>
<evidence type="ECO:0000256" key="6">
    <source>
        <dbReference type="PIRSR" id="PIRSR613078-2"/>
    </source>
</evidence>
<evidence type="ECO:0000256" key="9">
    <source>
        <dbReference type="SAM" id="SignalP"/>
    </source>
</evidence>
<proteinExistence type="inferred from homology"/>
<dbReference type="Proteomes" id="UP001515480">
    <property type="component" value="Unassembled WGS sequence"/>
</dbReference>
<protein>
    <recommendedName>
        <fullName evidence="8">Phosphoglycerate mutase</fullName>
        <ecNumber evidence="8">5.4.2.11</ecNumber>
    </recommendedName>
</protein>
<feature type="binding site" evidence="6">
    <location>
        <position position="134"/>
    </location>
    <ligand>
        <name>substrate</name>
    </ligand>
</feature>
<comment type="catalytic activity">
    <reaction evidence="1 8">
        <text>(2R)-2-phosphoglycerate = (2R)-3-phosphoglycerate</text>
        <dbReference type="Rhea" id="RHEA:15901"/>
        <dbReference type="ChEBI" id="CHEBI:58272"/>
        <dbReference type="ChEBI" id="CHEBI:58289"/>
        <dbReference type="EC" id="5.4.2.11"/>
    </reaction>
</comment>
<accession>A0AB34ITC4</accession>
<dbReference type="Pfam" id="PF00300">
    <property type="entry name" value="His_Phos_1"/>
    <property type="match status" value="3"/>
</dbReference>
<dbReference type="SMART" id="SM00855">
    <property type="entry name" value="PGAM"/>
    <property type="match status" value="2"/>
</dbReference>
<gene>
    <name evidence="10" type="ORF">AB1Y20_008772</name>
</gene>
<keyword evidence="3 8" id="KW-0324">Glycolysis</keyword>
<dbReference type="CDD" id="cd07067">
    <property type="entry name" value="HP_PGM_like"/>
    <property type="match status" value="2"/>
</dbReference>
<dbReference type="AlphaFoldDB" id="A0AB34ITC4"/>
<feature type="binding site" evidence="6">
    <location>
        <begin position="220"/>
        <end position="221"/>
    </location>
    <ligand>
        <name>substrate</name>
    </ligand>
</feature>
<feature type="active site" description="Tele-phosphohistidine intermediate" evidence="5">
    <location>
        <position position="45"/>
    </location>
</feature>
<evidence type="ECO:0000313" key="10">
    <source>
        <dbReference type="EMBL" id="KAL1505009.1"/>
    </source>
</evidence>
<feature type="chain" id="PRO_5044341594" description="Phosphoglycerate mutase" evidence="9">
    <location>
        <begin position="18"/>
        <end position="706"/>
    </location>
</feature>
<name>A0AB34ITC4_PRYPA</name>
<dbReference type="EMBL" id="JBGBPQ010000019">
    <property type="protein sequence ID" value="KAL1505009.1"/>
    <property type="molecule type" value="Genomic_DNA"/>
</dbReference>
<dbReference type="NCBIfam" id="TIGR01258">
    <property type="entry name" value="pgm_1"/>
    <property type="match status" value="2"/>
</dbReference>
<evidence type="ECO:0000256" key="7">
    <source>
        <dbReference type="PIRSR" id="PIRSR613078-3"/>
    </source>
</evidence>
<feature type="binding site" evidence="6">
    <location>
        <begin position="57"/>
        <end position="58"/>
    </location>
    <ligand>
        <name>substrate</name>
    </ligand>
</feature>
<feature type="site" description="Transition state stabilizer" evidence="7">
    <location>
        <position position="219"/>
    </location>
</feature>
<comment type="similarity">
    <text evidence="2 8">Belongs to the phosphoglycerate mutase family. BPG-dependent PGAM subfamily.</text>
</comment>
<dbReference type="InterPro" id="IPR001345">
    <property type="entry name" value="PG/BPGM_mutase_AS"/>
</dbReference>
<dbReference type="GO" id="GO:0006096">
    <property type="term" value="P:glycolytic process"/>
    <property type="evidence" value="ECO:0007669"/>
    <property type="project" value="UniProtKB-KW"/>
</dbReference>
<keyword evidence="9" id="KW-0732">Signal</keyword>
<sequence length="706" mass="79084">MLLLSTLACSALPPGRARPPTARRGAAPSCSTPPRIHSRLVLVRHGQSEWNLANRFTGWVDVDLTERGITEAREAARLLTGAGVSVDLVVTSYLRRAIRTACIVLAGMDQCWVPFVKEPQLNEQHSGFLTGQNKAELAKQYGAEQVMAWRRSFDEPPPAALDTDPLQRTMSEDLRYAATNIAVPRCESLKDTLRRVETTWRQTLQPALLEGKDVLVVSHGNALRALVKLVDGVSERDVFHLDVPTAAPIVYELDAQQRPVGAHGLWGTSNVVRHGYFLVEDEKILQAQAAMRKQVEQNIAVSTFSSADPRTIATCDAYTAIAASETSVSLQGRLYYVRQRPPSYFALESERLERQAHQELASLAKSVFSPQTLGRLFSGGRVKAAPRGLARQRRQPGAKRASCALVLLRHGYSEYNERNWFTGWADCQLTNRGREEARLAGSLLRAAGLRQIDQVYCSLLRRSIKTAWLMLGELDMEWVPIKYSWRLNERQYGALQGCDKTECRDKYGFNQVLKWRRGVHDVPPPWDEVQRASTVDRRYEGVDVPQAESLAQCAARLRPFMEDELKPTIRAAIERAEQQPGRDVGRDPPTIVISSHENLIRAMVQQLDGLDDEQVPLLDIPYATPLVFHLDDALEPIPTKWAQAPLSSGWYMGSPDRVKQVQQEIQSNLGCNPYEEDCAAQYDPGSPQCITRDKDGNSKWVCTNQE</sequence>
<feature type="active site" description="Proton donor/acceptor" evidence="5">
    <location>
        <position position="123"/>
    </location>
</feature>
<dbReference type="InterPro" id="IPR013078">
    <property type="entry name" value="His_Pase_superF_clade-1"/>
</dbReference>
<evidence type="ECO:0000256" key="2">
    <source>
        <dbReference type="ARBA" id="ARBA00006717"/>
    </source>
</evidence>
<dbReference type="GO" id="GO:0004619">
    <property type="term" value="F:phosphoglycerate mutase activity"/>
    <property type="evidence" value="ECO:0007669"/>
    <property type="project" value="UniProtKB-EC"/>
</dbReference>
<feature type="binding site" evidence="6">
    <location>
        <position position="96"/>
    </location>
    <ligand>
        <name>substrate</name>
    </ligand>
</feature>
<feature type="binding site" evidence="6">
    <location>
        <begin position="150"/>
        <end position="151"/>
    </location>
    <ligand>
        <name>substrate</name>
    </ligand>
</feature>
<dbReference type="EC" id="5.4.2.11" evidence="8"/>
<evidence type="ECO:0000256" key="8">
    <source>
        <dbReference type="RuleBase" id="RU004511"/>
    </source>
</evidence>
<evidence type="ECO:0000313" key="11">
    <source>
        <dbReference type="Proteomes" id="UP001515480"/>
    </source>
</evidence>
<reference evidence="10 11" key="1">
    <citation type="journal article" date="2024" name="Science">
        <title>Giant polyketide synthase enzymes in the biosynthesis of giant marine polyether toxins.</title>
        <authorList>
            <person name="Fallon T.R."/>
            <person name="Shende V.V."/>
            <person name="Wierzbicki I.H."/>
            <person name="Pendleton A.L."/>
            <person name="Watervoot N.F."/>
            <person name="Auber R.P."/>
            <person name="Gonzalez D.J."/>
            <person name="Wisecaver J.H."/>
            <person name="Moore B.S."/>
        </authorList>
    </citation>
    <scope>NUCLEOTIDE SEQUENCE [LARGE SCALE GENOMIC DNA]</scope>
    <source>
        <strain evidence="10 11">12B1</strain>
    </source>
</reference>
<dbReference type="PROSITE" id="PS00175">
    <property type="entry name" value="PG_MUTASE"/>
    <property type="match status" value="1"/>
</dbReference>
<evidence type="ECO:0000256" key="1">
    <source>
        <dbReference type="ARBA" id="ARBA00000380"/>
    </source>
</evidence>
<evidence type="ECO:0000256" key="3">
    <source>
        <dbReference type="ARBA" id="ARBA00023152"/>
    </source>
</evidence>
<feature type="signal peptide" evidence="9">
    <location>
        <begin position="1"/>
        <end position="17"/>
    </location>
</feature>
<dbReference type="Gene3D" id="3.40.50.1240">
    <property type="entry name" value="Phosphoglycerate mutase-like"/>
    <property type="match status" value="2"/>
</dbReference>